<comment type="caution">
    <text evidence="2">The sequence shown here is derived from an EMBL/GenBank/DDBJ whole genome shotgun (WGS) entry which is preliminary data.</text>
</comment>
<dbReference type="InterPro" id="IPR032820">
    <property type="entry name" value="ATPase_put"/>
</dbReference>
<keyword evidence="1" id="KW-1133">Transmembrane helix</keyword>
<reference evidence="2 3" key="1">
    <citation type="journal article" date="2014" name="BMC Genomics">
        <title>Comparison of environmental and isolate Sulfobacillus genomes reveals diverse carbon, sulfur, nitrogen, and hydrogen metabolisms.</title>
        <authorList>
            <person name="Justice N.B."/>
            <person name="Norman A."/>
            <person name="Brown C.T."/>
            <person name="Singh A."/>
            <person name="Thomas B.C."/>
            <person name="Banfield J.F."/>
        </authorList>
    </citation>
    <scope>NUCLEOTIDE SEQUENCE [LARGE SCALE GENOMIC DNA]</scope>
    <source>
        <strain evidence="2">AMDSBA1</strain>
    </source>
</reference>
<dbReference type="Pfam" id="PF09527">
    <property type="entry name" value="ATPase_gene1"/>
    <property type="match status" value="1"/>
</dbReference>
<evidence type="ECO:0000313" key="3">
    <source>
        <dbReference type="Proteomes" id="UP000242699"/>
    </source>
</evidence>
<keyword evidence="1" id="KW-0812">Transmembrane</keyword>
<sequence>MTLSVQLVVSVIIGLFLGQWLDGLWHTTPLFTVLGVLLGIGAGLYGIYQVARVLLK</sequence>
<keyword evidence="1" id="KW-0472">Membrane</keyword>
<gene>
    <name evidence="2" type="ORF">C7B43_17310</name>
</gene>
<organism evidence="2 3">
    <name type="scientific">Sulfobacillus benefaciens</name>
    <dbReference type="NCBI Taxonomy" id="453960"/>
    <lineage>
        <taxon>Bacteria</taxon>
        <taxon>Bacillati</taxon>
        <taxon>Bacillota</taxon>
        <taxon>Clostridia</taxon>
        <taxon>Eubacteriales</taxon>
        <taxon>Clostridiales Family XVII. Incertae Sedis</taxon>
        <taxon>Sulfobacillus</taxon>
    </lineage>
</organism>
<accession>A0A2T2WSM6</accession>
<dbReference type="EMBL" id="PXYT01000058">
    <property type="protein sequence ID" value="PSR25245.1"/>
    <property type="molecule type" value="Genomic_DNA"/>
</dbReference>
<evidence type="ECO:0000313" key="2">
    <source>
        <dbReference type="EMBL" id="PSR25245.1"/>
    </source>
</evidence>
<protein>
    <recommendedName>
        <fullName evidence="4">ATPase F0F1</fullName>
    </recommendedName>
</protein>
<dbReference type="AlphaFoldDB" id="A0A2T2WSM6"/>
<feature type="transmembrane region" description="Helical" evidence="1">
    <location>
        <begin position="28"/>
        <end position="48"/>
    </location>
</feature>
<evidence type="ECO:0000256" key="1">
    <source>
        <dbReference type="SAM" id="Phobius"/>
    </source>
</evidence>
<proteinExistence type="predicted"/>
<dbReference type="Proteomes" id="UP000242699">
    <property type="component" value="Unassembled WGS sequence"/>
</dbReference>
<name>A0A2T2WSM6_9FIRM</name>
<evidence type="ECO:0008006" key="4">
    <source>
        <dbReference type="Google" id="ProtNLM"/>
    </source>
</evidence>